<accession>A0A9I9D4Z8</accession>
<protein>
    <submittedName>
        <fullName evidence="1">Uncharacterized protein</fullName>
    </submittedName>
</protein>
<dbReference type="Gramene" id="MELO3C013098.2.1">
    <property type="protein sequence ID" value="MELO3C013098.2.1"/>
    <property type="gene ID" value="MELO3C013098.2"/>
</dbReference>
<sequence>MQEEKRNLVRIRTRCKASRSFAIFRSASFSIRNSQRDMEE</sequence>
<dbReference type="AlphaFoldDB" id="A0A9I9D4Z8"/>
<organism evidence="1">
    <name type="scientific">Cucumis melo</name>
    <name type="common">Muskmelon</name>
    <dbReference type="NCBI Taxonomy" id="3656"/>
    <lineage>
        <taxon>Eukaryota</taxon>
        <taxon>Viridiplantae</taxon>
        <taxon>Streptophyta</taxon>
        <taxon>Embryophyta</taxon>
        <taxon>Tracheophyta</taxon>
        <taxon>Spermatophyta</taxon>
        <taxon>Magnoliopsida</taxon>
        <taxon>eudicotyledons</taxon>
        <taxon>Gunneridae</taxon>
        <taxon>Pentapetalae</taxon>
        <taxon>rosids</taxon>
        <taxon>fabids</taxon>
        <taxon>Cucurbitales</taxon>
        <taxon>Cucurbitaceae</taxon>
        <taxon>Benincaseae</taxon>
        <taxon>Cucumis</taxon>
    </lineage>
</organism>
<reference evidence="1" key="1">
    <citation type="submission" date="2023-03" db="UniProtKB">
        <authorList>
            <consortium name="EnsemblPlants"/>
        </authorList>
    </citation>
    <scope>IDENTIFICATION</scope>
</reference>
<evidence type="ECO:0000313" key="1">
    <source>
        <dbReference type="EnsemblPlants" id="MELO3C013098.2.1"/>
    </source>
</evidence>
<name>A0A9I9D4Z8_CUCME</name>
<dbReference type="EnsemblPlants" id="MELO3C013098.2.1">
    <property type="protein sequence ID" value="MELO3C013098.2.1"/>
    <property type="gene ID" value="MELO3C013098.2"/>
</dbReference>
<proteinExistence type="predicted"/>